<comment type="caution">
    <text evidence="1">The sequence shown here is derived from an EMBL/GenBank/DDBJ whole genome shotgun (WGS) entry which is preliminary data.</text>
</comment>
<dbReference type="RefSeq" id="WP_344384712.1">
    <property type="nucleotide sequence ID" value="NZ_BAAATA010000028.1"/>
</dbReference>
<reference evidence="2" key="1">
    <citation type="journal article" date="2019" name="Int. J. Syst. Evol. Microbiol.">
        <title>The Global Catalogue of Microorganisms (GCM) 10K type strain sequencing project: providing services to taxonomists for standard genome sequencing and annotation.</title>
        <authorList>
            <consortium name="The Broad Institute Genomics Platform"/>
            <consortium name="The Broad Institute Genome Sequencing Center for Infectious Disease"/>
            <person name="Wu L."/>
            <person name="Ma J."/>
        </authorList>
    </citation>
    <scope>NUCLEOTIDE SEQUENCE [LARGE SCALE GENOMIC DNA]</scope>
    <source>
        <strain evidence="2">JCM 6307</strain>
    </source>
</reference>
<name>A0ABP5ZP75_9ACTN</name>
<organism evidence="1 2">
    <name type="scientific">Streptomyces thermolineatus</name>
    <dbReference type="NCBI Taxonomy" id="44033"/>
    <lineage>
        <taxon>Bacteria</taxon>
        <taxon>Bacillati</taxon>
        <taxon>Actinomycetota</taxon>
        <taxon>Actinomycetes</taxon>
        <taxon>Kitasatosporales</taxon>
        <taxon>Streptomycetaceae</taxon>
        <taxon>Streptomyces</taxon>
    </lineage>
</organism>
<keyword evidence="2" id="KW-1185">Reference proteome</keyword>
<dbReference type="EMBL" id="BAAATA010000028">
    <property type="protein sequence ID" value="GAA2500818.1"/>
    <property type="molecule type" value="Genomic_DNA"/>
</dbReference>
<dbReference type="Proteomes" id="UP001501358">
    <property type="component" value="Unassembled WGS sequence"/>
</dbReference>
<proteinExistence type="predicted"/>
<evidence type="ECO:0000313" key="2">
    <source>
        <dbReference type="Proteomes" id="UP001501358"/>
    </source>
</evidence>
<gene>
    <name evidence="1" type="ORF">GCM10010406_41680</name>
</gene>
<protein>
    <submittedName>
        <fullName evidence="1">Uncharacterized protein</fullName>
    </submittedName>
</protein>
<sequence length="272" mass="30271">MSVSTMEPTARLRKSRTRTKKVSIREALTISTLRPHQYDLRPHCASLICPDCNTWVPITGIQAKVHKLVPHHAGTAHEDAPIRCSGSNRQVIVNVKFEVWERRLQEGGAETNGRRSNRVTRKPKTAVAPAVMQILSPLLDVKAALKMYEAHTKNCATCAPSGRTRCADGGKLAYLVAHKRRTEPARRAALTVREGLAEQREQGLWLLRELQWASTASSVRRADIQRAHDTLVAMLQSLTPKKAGGPQLNDWERADLMSAITLLATEVEQLSR</sequence>
<accession>A0ABP5ZP75</accession>
<evidence type="ECO:0000313" key="1">
    <source>
        <dbReference type="EMBL" id="GAA2500818.1"/>
    </source>
</evidence>